<accession>A0ABT0EUP9</accession>
<comment type="caution">
    <text evidence="9">Lacks conserved residue(s) required for the propagation of feature annotation.</text>
</comment>
<evidence type="ECO:0000313" key="14">
    <source>
        <dbReference type="Proteomes" id="UP001299876"/>
    </source>
</evidence>
<feature type="binding site" evidence="9">
    <location>
        <position position="184"/>
    </location>
    <ligand>
        <name>1-deoxy-D-xylulose 5-phosphate</name>
        <dbReference type="ChEBI" id="CHEBI:57792"/>
    </ligand>
</feature>
<dbReference type="Pfam" id="PF08436">
    <property type="entry name" value="DXP_redisom_C"/>
    <property type="match status" value="1"/>
</dbReference>
<dbReference type="PANTHER" id="PTHR30525:SF0">
    <property type="entry name" value="1-DEOXY-D-XYLULOSE 5-PHOSPHATE REDUCTOISOMERASE, CHLOROPLASTIC"/>
    <property type="match status" value="1"/>
</dbReference>
<keyword evidence="3 9" id="KW-0479">Metal-binding</keyword>
<dbReference type="Pfam" id="PF02670">
    <property type="entry name" value="DXP_reductoisom"/>
    <property type="match status" value="1"/>
</dbReference>
<comment type="caution">
    <text evidence="13">The sequence shown here is derived from an EMBL/GenBank/DDBJ whole genome shotgun (WGS) entry which is preliminary data.</text>
</comment>
<feature type="binding site" evidence="9">
    <location>
        <position position="229"/>
    </location>
    <ligand>
        <name>Mn(2+)</name>
        <dbReference type="ChEBI" id="CHEBI:29035"/>
    </ligand>
</feature>
<organism evidence="13 14">
    <name type="scientific">Pseudomonas violetae</name>
    <dbReference type="NCBI Taxonomy" id="2915813"/>
    <lineage>
        <taxon>Bacteria</taxon>
        <taxon>Pseudomonadati</taxon>
        <taxon>Pseudomonadota</taxon>
        <taxon>Gammaproteobacteria</taxon>
        <taxon>Pseudomonadales</taxon>
        <taxon>Pseudomonadaceae</taxon>
        <taxon>Pseudomonas</taxon>
    </lineage>
</organism>
<evidence type="ECO:0000256" key="7">
    <source>
        <dbReference type="ARBA" id="ARBA00023229"/>
    </source>
</evidence>
<evidence type="ECO:0000256" key="1">
    <source>
        <dbReference type="ARBA" id="ARBA00005094"/>
    </source>
</evidence>
<feature type="binding site" evidence="9">
    <location>
        <position position="127"/>
    </location>
    <ligand>
        <name>NADPH</name>
        <dbReference type="ChEBI" id="CHEBI:57783"/>
    </ligand>
</feature>
<feature type="binding site" evidence="9">
    <location>
        <position position="155"/>
    </location>
    <ligand>
        <name>Mn(2+)</name>
        <dbReference type="ChEBI" id="CHEBI:29035"/>
    </ligand>
</feature>
<keyword evidence="7 9" id="KW-0414">Isoprene biosynthesis</keyword>
<dbReference type="InterPro" id="IPR036291">
    <property type="entry name" value="NAD(P)-bd_dom_sf"/>
</dbReference>
<feature type="binding site" evidence="9">
    <location>
        <position position="155"/>
    </location>
    <ligand>
        <name>1-deoxy-D-xylulose 5-phosphate</name>
        <dbReference type="ChEBI" id="CHEBI:57792"/>
    </ligand>
</feature>
<feature type="binding site" evidence="9">
    <location>
        <position position="229"/>
    </location>
    <ligand>
        <name>1-deoxy-D-xylulose 5-phosphate</name>
        <dbReference type="ChEBI" id="CHEBI:57792"/>
    </ligand>
</feature>
<feature type="binding site" evidence="9">
    <location>
        <position position="16"/>
    </location>
    <ligand>
        <name>NADPH</name>
        <dbReference type="ChEBI" id="CHEBI:57783"/>
    </ligand>
</feature>
<feature type="binding site" evidence="9">
    <location>
        <position position="13"/>
    </location>
    <ligand>
        <name>NADPH</name>
        <dbReference type="ChEBI" id="CHEBI:57783"/>
    </ligand>
</feature>
<evidence type="ECO:0000313" key="13">
    <source>
        <dbReference type="EMBL" id="MCK1789463.1"/>
    </source>
</evidence>
<dbReference type="Gene3D" id="1.10.1740.10">
    <property type="match status" value="1"/>
</dbReference>
<feature type="binding site" evidence="9">
    <location>
        <position position="207"/>
    </location>
    <ligand>
        <name>1-deoxy-D-xylulose 5-phosphate</name>
        <dbReference type="ChEBI" id="CHEBI:57792"/>
    </ligand>
</feature>
<dbReference type="Proteomes" id="UP001299876">
    <property type="component" value="Unassembled WGS sequence"/>
</dbReference>
<dbReference type="EMBL" id="JAKNRW010000003">
    <property type="protein sequence ID" value="MCK1789463.1"/>
    <property type="molecule type" value="Genomic_DNA"/>
</dbReference>
<dbReference type="Pfam" id="PF13288">
    <property type="entry name" value="DXPR_C"/>
    <property type="match status" value="1"/>
</dbReference>
<dbReference type="NCBIfam" id="TIGR00243">
    <property type="entry name" value="Dxr"/>
    <property type="match status" value="1"/>
</dbReference>
<dbReference type="InterPro" id="IPR026877">
    <property type="entry name" value="DXPR_C"/>
</dbReference>
<proteinExistence type="inferred from homology"/>
<feature type="domain" description="DXP reductoisomerase C-terminal" evidence="12">
    <location>
        <begin position="269"/>
        <end position="385"/>
    </location>
</feature>
<evidence type="ECO:0000256" key="8">
    <source>
        <dbReference type="ARBA" id="ARBA00048543"/>
    </source>
</evidence>
<evidence type="ECO:0000256" key="9">
    <source>
        <dbReference type="HAMAP-Rule" id="MF_00183"/>
    </source>
</evidence>
<feature type="binding site" evidence="9">
    <location>
        <position position="213"/>
    </location>
    <ligand>
        <name>NADPH</name>
        <dbReference type="ChEBI" id="CHEBI:57783"/>
    </ligand>
</feature>
<sequence length="396" mass="42224">MSRPQQITVLGATGSIGLSTLDVIARHPDRFQVFALSGFTRLGELLALCVRHAPRFAVVPGVEAGRRLQQELRTAGLSTHVLVGEEGLCQVAADPEVDAVMAAIVGAAGLRPTLAAVEAGKKILLANKEALVMSGALFMQAVRMSGSVLLPIDSEHNAIFQCMPRDFARGLGSVGVRRILLTASGGPFRQTPMAELEHVTPEQACAHPNWSMGRKISVDSASMMNKGLELIEACWLFDAKPSQVEVVIHSQSVIHSLVDYIDGSVLAQLGNPDMRTPIANALAWPERIDAGVAPLDLFAIARLDFQAPDEGRFPCLRLARQAAEAGNSAPAMLNAANEVAVAAFLDGRIGYLEIASIIEEVLNLEPVVAVGDLDAVFTADAKARELAGQWLNRHGR</sequence>
<evidence type="ECO:0000256" key="5">
    <source>
        <dbReference type="ARBA" id="ARBA00023002"/>
    </source>
</evidence>
<dbReference type="InterPro" id="IPR013644">
    <property type="entry name" value="DXP_reductoisomerase_C"/>
</dbReference>
<keyword evidence="4 9" id="KW-0521">NADP</keyword>
<protein>
    <recommendedName>
        <fullName evidence="9">1-deoxy-D-xylulose 5-phosphate reductoisomerase</fullName>
        <shortName evidence="9">DXP reductoisomerase</shortName>
        <ecNumber evidence="9">1.1.1.267</ecNumber>
    </recommendedName>
    <alternativeName>
        <fullName evidence="9">1-deoxyxylulose-5-phosphate reductoisomerase</fullName>
    </alternativeName>
    <alternativeName>
        <fullName evidence="9">2-C-methyl-D-erythritol 4-phosphate synthase</fullName>
    </alternativeName>
</protein>
<dbReference type="InterPro" id="IPR013512">
    <property type="entry name" value="DXP_reductoisomerase_N"/>
</dbReference>
<dbReference type="EC" id="1.1.1.267" evidence="9"/>
<feature type="binding site" evidence="9">
    <location>
        <position position="226"/>
    </location>
    <ligand>
        <name>1-deoxy-D-xylulose 5-phosphate</name>
        <dbReference type="ChEBI" id="CHEBI:57792"/>
    </ligand>
</feature>
<comment type="catalytic activity">
    <reaction evidence="8">
        <text>2-C-methyl-D-erythritol 4-phosphate + NADP(+) = 1-deoxy-D-xylulose 5-phosphate + NADPH + H(+)</text>
        <dbReference type="Rhea" id="RHEA:13717"/>
        <dbReference type="ChEBI" id="CHEBI:15378"/>
        <dbReference type="ChEBI" id="CHEBI:57783"/>
        <dbReference type="ChEBI" id="CHEBI:57792"/>
        <dbReference type="ChEBI" id="CHEBI:58262"/>
        <dbReference type="ChEBI" id="CHEBI:58349"/>
        <dbReference type="EC" id="1.1.1.267"/>
    </reaction>
    <physiologicalReaction direction="right-to-left" evidence="8">
        <dbReference type="Rhea" id="RHEA:13719"/>
    </physiologicalReaction>
</comment>
<feature type="binding site" evidence="9">
    <location>
        <position position="220"/>
    </location>
    <ligand>
        <name>1-deoxy-D-xylulose 5-phosphate</name>
        <dbReference type="ChEBI" id="CHEBI:57792"/>
    </ligand>
</feature>
<dbReference type="PIRSF" id="PIRSF006205">
    <property type="entry name" value="Dxp_reductismrs"/>
    <property type="match status" value="1"/>
</dbReference>
<evidence type="ECO:0000256" key="3">
    <source>
        <dbReference type="ARBA" id="ARBA00022723"/>
    </source>
</evidence>
<feature type="binding site" evidence="9">
    <location>
        <position position="154"/>
    </location>
    <ligand>
        <name>1-deoxy-D-xylulose 5-phosphate</name>
        <dbReference type="ChEBI" id="CHEBI:57792"/>
    </ligand>
</feature>
<comment type="cofactor">
    <cofactor evidence="9">
        <name>Mg(2+)</name>
        <dbReference type="ChEBI" id="CHEBI:18420"/>
    </cofactor>
    <cofactor evidence="9">
        <name>Mn(2+)</name>
        <dbReference type="ChEBI" id="CHEBI:29035"/>
    </cofactor>
</comment>
<feature type="domain" description="1-deoxy-D-xylulose 5-phosphate reductoisomerase N-terminal" evidence="10">
    <location>
        <begin position="7"/>
        <end position="135"/>
    </location>
</feature>
<dbReference type="Gene3D" id="3.40.50.720">
    <property type="entry name" value="NAD(P)-binding Rossmann-like Domain"/>
    <property type="match status" value="1"/>
</dbReference>
<dbReference type="InterPro" id="IPR036169">
    <property type="entry name" value="DXPR_C_sf"/>
</dbReference>
<evidence type="ECO:0000256" key="6">
    <source>
        <dbReference type="ARBA" id="ARBA00023211"/>
    </source>
</evidence>
<dbReference type="PANTHER" id="PTHR30525">
    <property type="entry name" value="1-DEOXY-D-XYLULOSE 5-PHOSPHATE REDUCTOISOMERASE"/>
    <property type="match status" value="1"/>
</dbReference>
<dbReference type="RefSeq" id="WP_247288484.1">
    <property type="nucleotide sequence ID" value="NZ_JAKNRW010000003.1"/>
</dbReference>
<dbReference type="GO" id="GO:0030604">
    <property type="term" value="F:1-deoxy-D-xylulose-5-phosphate reductoisomerase activity"/>
    <property type="evidence" value="ECO:0007669"/>
    <property type="project" value="UniProtKB-EC"/>
</dbReference>
<reference evidence="13 14" key="1">
    <citation type="submission" date="2022-02" db="EMBL/GenBank/DDBJ databases">
        <title>Comparative genomics of the first Antarctic Pseudomonas spp. capable of biotransforming 2,4,6-Trinitrotoluene.</title>
        <authorList>
            <person name="Cabrera M.A."/>
            <person name="Marquez S.L."/>
            <person name="Perez-Donoso J.M."/>
        </authorList>
    </citation>
    <scope>NUCLEOTIDE SEQUENCE [LARGE SCALE GENOMIC DNA]</scope>
    <source>
        <strain evidence="13 14">TNT19</strain>
    </source>
</reference>
<feature type="binding site" evidence="9">
    <location>
        <position position="128"/>
    </location>
    <ligand>
        <name>1-deoxy-D-xylulose 5-phosphate</name>
        <dbReference type="ChEBI" id="CHEBI:57792"/>
    </ligand>
</feature>
<dbReference type="InterPro" id="IPR003821">
    <property type="entry name" value="DXP_reductoisomerase"/>
</dbReference>
<evidence type="ECO:0000259" key="10">
    <source>
        <dbReference type="Pfam" id="PF02670"/>
    </source>
</evidence>
<comment type="similarity">
    <text evidence="2 9">Belongs to the DXR family.</text>
</comment>
<feature type="binding site" evidence="9">
    <location>
        <position position="129"/>
    </location>
    <ligand>
        <name>NADPH</name>
        <dbReference type="ChEBI" id="CHEBI:57783"/>
    </ligand>
</feature>
<keyword evidence="9" id="KW-0460">Magnesium</keyword>
<dbReference type="SUPFAM" id="SSF55347">
    <property type="entry name" value="Glyceraldehyde-3-phosphate dehydrogenase-like, C-terminal domain"/>
    <property type="match status" value="1"/>
</dbReference>
<comment type="pathway">
    <text evidence="1 9">Isoprenoid biosynthesis; isopentenyl diphosphate biosynthesis via DXP pathway; isopentenyl diphosphate from 1-deoxy-D-xylulose 5-phosphate: step 1/6.</text>
</comment>
<keyword evidence="6 9" id="KW-0464">Manganese</keyword>
<dbReference type="NCBIfam" id="NF009114">
    <property type="entry name" value="PRK12464.1"/>
    <property type="match status" value="1"/>
</dbReference>
<keyword evidence="14" id="KW-1185">Reference proteome</keyword>
<feature type="binding site" evidence="9">
    <location>
        <position position="225"/>
    </location>
    <ligand>
        <name>1-deoxy-D-xylulose 5-phosphate</name>
        <dbReference type="ChEBI" id="CHEBI:57792"/>
    </ligand>
</feature>
<keyword evidence="5 9" id="KW-0560">Oxidoreductase</keyword>
<evidence type="ECO:0000259" key="11">
    <source>
        <dbReference type="Pfam" id="PF08436"/>
    </source>
</evidence>
<evidence type="ECO:0000256" key="2">
    <source>
        <dbReference type="ARBA" id="ARBA00006825"/>
    </source>
</evidence>
<feature type="binding site" evidence="9">
    <location>
        <position position="14"/>
    </location>
    <ligand>
        <name>NADPH</name>
        <dbReference type="ChEBI" id="CHEBI:57783"/>
    </ligand>
</feature>
<feature type="binding site" evidence="9">
    <location>
        <position position="15"/>
    </location>
    <ligand>
        <name>NADPH</name>
        <dbReference type="ChEBI" id="CHEBI:57783"/>
    </ligand>
</feature>
<dbReference type="HAMAP" id="MF_00183">
    <property type="entry name" value="DXP_reductoisom"/>
    <property type="match status" value="1"/>
</dbReference>
<feature type="binding site" evidence="9">
    <location>
        <position position="153"/>
    </location>
    <ligand>
        <name>Mn(2+)</name>
        <dbReference type="ChEBI" id="CHEBI:29035"/>
    </ligand>
</feature>
<dbReference type="NCBIfam" id="NF003938">
    <property type="entry name" value="PRK05447.1-1"/>
    <property type="match status" value="1"/>
</dbReference>
<comment type="function">
    <text evidence="9">Catalyzes the NADPH-dependent rearrangement and reduction of 1-deoxy-D-xylulose-5-phosphate (DXP) to 2-C-methyl-D-erythritol 4-phosphate (MEP).</text>
</comment>
<feature type="domain" description="1-deoxy-D-xylulose 5-phosphate reductoisomerase C-terminal" evidence="11">
    <location>
        <begin position="149"/>
        <end position="237"/>
    </location>
</feature>
<evidence type="ECO:0000259" key="12">
    <source>
        <dbReference type="Pfam" id="PF13288"/>
    </source>
</evidence>
<dbReference type="SUPFAM" id="SSF51735">
    <property type="entry name" value="NAD(P)-binding Rossmann-fold domains"/>
    <property type="match status" value="1"/>
</dbReference>
<dbReference type="SUPFAM" id="SSF69055">
    <property type="entry name" value="1-deoxy-D-xylulose-5-phosphate reductoisomerase, C-terminal domain"/>
    <property type="match status" value="1"/>
</dbReference>
<evidence type="ECO:0000256" key="4">
    <source>
        <dbReference type="ARBA" id="ARBA00022857"/>
    </source>
</evidence>
<gene>
    <name evidence="13" type="primary">ispC</name>
    <name evidence="9" type="synonym">dxr</name>
    <name evidence="13" type="ORF">L9059_04570</name>
</gene>
<name>A0ABT0EUP9_9PSED</name>